<feature type="chain" id="PRO_5040043849" description="Kazal-like domain-containing protein" evidence="1">
    <location>
        <begin position="20"/>
        <end position="97"/>
    </location>
</feature>
<dbReference type="VEuPathDB" id="FungiDB:PC110_g17594"/>
<proteinExistence type="predicted"/>
<name>A0A8T0YBB7_9STRA</name>
<dbReference type="Proteomes" id="UP000736787">
    <property type="component" value="Unassembled WGS sequence"/>
</dbReference>
<dbReference type="EMBL" id="RCMG01001718">
    <property type="protein sequence ID" value="KAG2821293.1"/>
    <property type="molecule type" value="Genomic_DNA"/>
</dbReference>
<dbReference type="PROSITE" id="PS51465">
    <property type="entry name" value="KAZAL_2"/>
    <property type="match status" value="1"/>
</dbReference>
<evidence type="ECO:0000259" key="2">
    <source>
        <dbReference type="PROSITE" id="PS51465"/>
    </source>
</evidence>
<protein>
    <recommendedName>
        <fullName evidence="2">Kazal-like domain-containing protein</fullName>
    </recommendedName>
</protein>
<dbReference type="CDD" id="cd00104">
    <property type="entry name" value="KAZAL_FS"/>
    <property type="match status" value="1"/>
</dbReference>
<evidence type="ECO:0000313" key="3">
    <source>
        <dbReference type="EMBL" id="KAG2821293.1"/>
    </source>
</evidence>
<organism evidence="3 6">
    <name type="scientific">Phytophthora cactorum</name>
    <dbReference type="NCBI Taxonomy" id="29920"/>
    <lineage>
        <taxon>Eukaryota</taxon>
        <taxon>Sar</taxon>
        <taxon>Stramenopiles</taxon>
        <taxon>Oomycota</taxon>
        <taxon>Peronosporomycetes</taxon>
        <taxon>Peronosporales</taxon>
        <taxon>Peronosporaceae</taxon>
        <taxon>Phytophthora</taxon>
    </lineage>
</organism>
<dbReference type="Proteomes" id="UP000774804">
    <property type="component" value="Unassembled WGS sequence"/>
</dbReference>
<dbReference type="Proteomes" id="UP000735874">
    <property type="component" value="Unassembled WGS sequence"/>
</dbReference>
<sequence length="97" mass="10149">MKIAFYLALLVVTISSTVADFPVASSRKLMCALTPGSKTNCCNDIVCPEDDPPVCGSDGVTYPNSCELSFANCNNPERNITQIADGVCAVPQVSACA</sequence>
<feature type="signal peptide" evidence="1">
    <location>
        <begin position="1"/>
        <end position="19"/>
    </location>
</feature>
<dbReference type="EMBL" id="RCMK01001311">
    <property type="protein sequence ID" value="KAG2897078.1"/>
    <property type="molecule type" value="Genomic_DNA"/>
</dbReference>
<dbReference type="Gene3D" id="3.30.60.30">
    <property type="match status" value="1"/>
</dbReference>
<accession>A0A8T0YBB7</accession>
<feature type="domain" description="Kazal-like" evidence="2">
    <location>
        <begin position="36"/>
        <end position="90"/>
    </location>
</feature>
<keyword evidence="1" id="KW-0732">Signal</keyword>
<dbReference type="SMART" id="SM00280">
    <property type="entry name" value="KAZAL"/>
    <property type="match status" value="1"/>
</dbReference>
<dbReference type="Pfam" id="PF07648">
    <property type="entry name" value="Kazal_2"/>
    <property type="match status" value="1"/>
</dbReference>
<dbReference type="InterPro" id="IPR036058">
    <property type="entry name" value="Kazal_dom_sf"/>
</dbReference>
<comment type="caution">
    <text evidence="3">The sequence shown here is derived from an EMBL/GenBank/DDBJ whole genome shotgun (WGS) entry which is preliminary data.</text>
</comment>
<gene>
    <name evidence="3" type="ORF">PC113_g22496</name>
    <name evidence="4" type="ORF">PC115_g19684</name>
    <name evidence="5" type="ORF">PC117_g22851</name>
</gene>
<evidence type="ECO:0000313" key="6">
    <source>
        <dbReference type="Proteomes" id="UP000735874"/>
    </source>
</evidence>
<reference evidence="3" key="1">
    <citation type="submission" date="2018-10" db="EMBL/GenBank/DDBJ databases">
        <title>Effector identification in a new, highly contiguous assembly of the strawberry crown rot pathogen Phytophthora cactorum.</title>
        <authorList>
            <person name="Armitage A.D."/>
            <person name="Nellist C.F."/>
            <person name="Bates H."/>
            <person name="Vickerstaff R.J."/>
            <person name="Harrison R.J."/>
        </authorList>
    </citation>
    <scope>NUCLEOTIDE SEQUENCE</scope>
    <source>
        <strain evidence="3">15-7</strain>
        <strain evidence="4">4032</strain>
        <strain evidence="5">4040</strain>
    </source>
</reference>
<evidence type="ECO:0000256" key="1">
    <source>
        <dbReference type="SAM" id="SignalP"/>
    </source>
</evidence>
<dbReference type="EMBL" id="RCMI01001149">
    <property type="protein sequence ID" value="KAG2889691.1"/>
    <property type="molecule type" value="Genomic_DNA"/>
</dbReference>
<dbReference type="AlphaFoldDB" id="A0A8T0YBB7"/>
<evidence type="ECO:0000313" key="5">
    <source>
        <dbReference type="EMBL" id="KAG2897078.1"/>
    </source>
</evidence>
<evidence type="ECO:0000313" key="4">
    <source>
        <dbReference type="EMBL" id="KAG2889691.1"/>
    </source>
</evidence>
<dbReference type="InterPro" id="IPR002350">
    <property type="entry name" value="Kazal_dom"/>
</dbReference>
<dbReference type="SUPFAM" id="SSF100895">
    <property type="entry name" value="Kazal-type serine protease inhibitors"/>
    <property type="match status" value="1"/>
</dbReference>